<evidence type="ECO:0008006" key="3">
    <source>
        <dbReference type="Google" id="ProtNLM"/>
    </source>
</evidence>
<evidence type="ECO:0000313" key="2">
    <source>
        <dbReference type="Proteomes" id="UP000808349"/>
    </source>
</evidence>
<evidence type="ECO:0000313" key="1">
    <source>
        <dbReference type="EMBL" id="MBK9718123.1"/>
    </source>
</evidence>
<proteinExistence type="predicted"/>
<reference evidence="1 2" key="1">
    <citation type="submission" date="2020-10" db="EMBL/GenBank/DDBJ databases">
        <title>Connecting structure to function with the recovery of over 1000 high-quality activated sludge metagenome-assembled genomes encoding full-length rRNA genes using long-read sequencing.</title>
        <authorList>
            <person name="Singleton C.M."/>
            <person name="Petriglieri F."/>
            <person name="Kristensen J.M."/>
            <person name="Kirkegaard R.H."/>
            <person name="Michaelsen T.Y."/>
            <person name="Andersen M.H."/>
            <person name="Karst S.M."/>
            <person name="Dueholm M.S."/>
            <person name="Nielsen P.H."/>
            <person name="Albertsen M."/>
        </authorList>
    </citation>
    <scope>NUCLEOTIDE SEQUENCE [LARGE SCALE GENOMIC DNA]</scope>
    <source>
        <strain evidence="1">Ribe_18-Q3-R11-54_BAT3C.373</strain>
    </source>
</reference>
<dbReference type="EMBL" id="JADKFW010000007">
    <property type="protein sequence ID" value="MBK9718123.1"/>
    <property type="molecule type" value="Genomic_DNA"/>
</dbReference>
<accession>A0A9D7XHW9</accession>
<gene>
    <name evidence="1" type="ORF">IPO85_11540</name>
</gene>
<dbReference type="PROSITE" id="PS51257">
    <property type="entry name" value="PROKAR_LIPOPROTEIN"/>
    <property type="match status" value="1"/>
</dbReference>
<sequence length="94" mass="11213">MKYYLMILSIGGIMMTSCSPGFVGEEPTYYEVVRPQRPGNNHVWVDGDWTYKRRSHTYVRRNGYWMEPRANKTFVPGHWQSSSRGHSWSPNRWR</sequence>
<protein>
    <recommendedName>
        <fullName evidence="3">YXWGXW repeat-containing protein</fullName>
    </recommendedName>
</protein>
<comment type="caution">
    <text evidence="1">The sequence shown here is derived from an EMBL/GenBank/DDBJ whole genome shotgun (WGS) entry which is preliminary data.</text>
</comment>
<dbReference type="Proteomes" id="UP000808349">
    <property type="component" value="Unassembled WGS sequence"/>
</dbReference>
<dbReference type="AlphaFoldDB" id="A0A9D7XHW9"/>
<organism evidence="1 2">
    <name type="scientific">Candidatus Defluviibacterium haderslevense</name>
    <dbReference type="NCBI Taxonomy" id="2981993"/>
    <lineage>
        <taxon>Bacteria</taxon>
        <taxon>Pseudomonadati</taxon>
        <taxon>Bacteroidota</taxon>
        <taxon>Saprospiria</taxon>
        <taxon>Saprospirales</taxon>
        <taxon>Saprospiraceae</taxon>
        <taxon>Candidatus Defluviibacterium</taxon>
    </lineage>
</organism>
<name>A0A9D7XHW9_9BACT</name>